<feature type="region of interest" description="Disordered" evidence="1">
    <location>
        <begin position="1"/>
        <end position="20"/>
    </location>
</feature>
<keyword evidence="3" id="KW-1185">Reference proteome</keyword>
<protein>
    <submittedName>
        <fullName evidence="2">Uncharacterized protein</fullName>
    </submittedName>
</protein>
<dbReference type="EMBL" id="QMFZ01000005">
    <property type="protein sequence ID" value="RBB40931.1"/>
    <property type="molecule type" value="Genomic_DNA"/>
</dbReference>
<accession>A0A365QYN4</accession>
<evidence type="ECO:0000313" key="2">
    <source>
        <dbReference type="EMBL" id="RBB40931.1"/>
    </source>
</evidence>
<comment type="caution">
    <text evidence="2">The sequence shown here is derived from an EMBL/GenBank/DDBJ whole genome shotgun (WGS) entry which is preliminary data.</text>
</comment>
<evidence type="ECO:0000313" key="3">
    <source>
        <dbReference type="Proteomes" id="UP000252458"/>
    </source>
</evidence>
<dbReference type="PROSITE" id="PS51257">
    <property type="entry name" value="PROKAR_LIPOPROTEIN"/>
    <property type="match status" value="1"/>
</dbReference>
<gene>
    <name evidence="2" type="ORF">DPV79_08300</name>
</gene>
<evidence type="ECO:0000256" key="1">
    <source>
        <dbReference type="SAM" id="MobiDB-lite"/>
    </source>
</evidence>
<dbReference type="AlphaFoldDB" id="A0A365QYN4"/>
<name>A0A365QYN4_9BURK</name>
<proteinExistence type="predicted"/>
<dbReference type="Proteomes" id="UP000252458">
    <property type="component" value="Unassembled WGS sequence"/>
</dbReference>
<sequence length="94" mass="10071">MVPERGAVAGAGDAGSNGDKRSAPFTIGGFWQGCENIGGVSAGISGAYRGAYRYRPPVCVTQWVVIAAARRSGIRHPSPSARRARPWISVWRDW</sequence>
<organism evidence="2 3">
    <name type="scientific">Burkholderia reimsis</name>
    <dbReference type="NCBI Taxonomy" id="2234132"/>
    <lineage>
        <taxon>Bacteria</taxon>
        <taxon>Pseudomonadati</taxon>
        <taxon>Pseudomonadota</taxon>
        <taxon>Betaproteobacteria</taxon>
        <taxon>Burkholderiales</taxon>
        <taxon>Burkholderiaceae</taxon>
        <taxon>Burkholderia</taxon>
    </lineage>
</organism>
<reference evidence="2 3" key="1">
    <citation type="submission" date="2018-06" db="EMBL/GenBank/DDBJ databases">
        <title>Draft genome sequence of Burkholderia reimsis strain BE51 isolated from a French agricultural soil.</title>
        <authorList>
            <person name="Esmaeel Q."/>
        </authorList>
    </citation>
    <scope>NUCLEOTIDE SEQUENCE [LARGE SCALE GENOMIC DNA]</scope>
    <source>
        <strain evidence="2 3">BE51</strain>
    </source>
</reference>